<evidence type="ECO:0000313" key="6">
    <source>
        <dbReference type="Proteomes" id="UP000245252"/>
    </source>
</evidence>
<keyword evidence="2" id="KW-0659">Purine metabolism</keyword>
<dbReference type="GO" id="GO:0050385">
    <property type="term" value="F:ureidoglycolate lyase activity"/>
    <property type="evidence" value="ECO:0007669"/>
    <property type="project" value="UniProtKB-EC"/>
</dbReference>
<name>A0A2U2DJ61_9HYPH</name>
<dbReference type="Proteomes" id="UP000245252">
    <property type="component" value="Unassembled WGS sequence"/>
</dbReference>
<keyword evidence="3" id="KW-0456">Lyase</keyword>
<evidence type="ECO:0000256" key="4">
    <source>
        <dbReference type="ARBA" id="ARBA00047684"/>
    </source>
</evidence>
<protein>
    <recommendedName>
        <fullName evidence="7">Ureidoglycolate hydrolase</fullName>
    </recommendedName>
</protein>
<dbReference type="InterPro" id="IPR024060">
    <property type="entry name" value="Ureidoglycolate_lyase_dom_sf"/>
</dbReference>
<dbReference type="InterPro" id="IPR007247">
    <property type="entry name" value="Ureidogly_lyase"/>
</dbReference>
<gene>
    <name evidence="5" type="ORF">DEM27_25635</name>
</gene>
<dbReference type="EMBL" id="QFBC01000016">
    <property type="protein sequence ID" value="PWE53346.1"/>
    <property type="molecule type" value="Genomic_DNA"/>
</dbReference>
<dbReference type="SUPFAM" id="SSF51182">
    <property type="entry name" value="RmlC-like cupins"/>
    <property type="match status" value="1"/>
</dbReference>
<dbReference type="AlphaFoldDB" id="A0A2U2DJ61"/>
<dbReference type="Gene3D" id="2.60.120.480">
    <property type="entry name" value="Ureidoglycolate hydrolase"/>
    <property type="match status" value="1"/>
</dbReference>
<dbReference type="InterPro" id="IPR011051">
    <property type="entry name" value="RmlC_Cupin_sf"/>
</dbReference>
<keyword evidence="6" id="KW-1185">Reference proteome</keyword>
<organism evidence="5 6">
    <name type="scientific">Metarhizobium album</name>
    <dbReference type="NCBI Taxonomy" id="2182425"/>
    <lineage>
        <taxon>Bacteria</taxon>
        <taxon>Pseudomonadati</taxon>
        <taxon>Pseudomonadota</taxon>
        <taxon>Alphaproteobacteria</taxon>
        <taxon>Hyphomicrobiales</taxon>
        <taxon>Rhizobiaceae</taxon>
        <taxon>Metarhizobium</taxon>
    </lineage>
</organism>
<evidence type="ECO:0000313" key="5">
    <source>
        <dbReference type="EMBL" id="PWE53346.1"/>
    </source>
</evidence>
<comment type="catalytic activity">
    <reaction evidence="4">
        <text>(S)-ureidoglycolate = urea + glyoxylate</text>
        <dbReference type="Rhea" id="RHEA:11304"/>
        <dbReference type="ChEBI" id="CHEBI:16199"/>
        <dbReference type="ChEBI" id="CHEBI:36655"/>
        <dbReference type="ChEBI" id="CHEBI:57296"/>
        <dbReference type="EC" id="4.3.2.3"/>
    </reaction>
</comment>
<dbReference type="GO" id="GO:0006144">
    <property type="term" value="P:purine nucleobase metabolic process"/>
    <property type="evidence" value="ECO:0007669"/>
    <property type="project" value="UniProtKB-KW"/>
</dbReference>
<accession>A0A2U2DJ61</accession>
<evidence type="ECO:0000256" key="1">
    <source>
        <dbReference type="ARBA" id="ARBA00011738"/>
    </source>
</evidence>
<evidence type="ECO:0008006" key="7">
    <source>
        <dbReference type="Google" id="ProtNLM"/>
    </source>
</evidence>
<sequence>MFDDIPKSSVNVEPAGGSAHRATCWRNVCAYRRHLPLATFPDGTGPIREPDTIRGGKHVTSGHGIEIETLTPEAFAPYGRVFQPHEIPDFDLPTKSVHRFPWQCDAPLILQLISFKPQPFKVHKIERHFHVTESRMHIGGSPTVIVVSEPAEEVPTPAKLRAFRLDRQGVMFKLGTWHAVDAYPLGNEPGLFLFLSDKETQSELFDKPVAEPKRSIIRTYDENPPEILVD</sequence>
<dbReference type="Pfam" id="PF04115">
    <property type="entry name" value="Ureidogly_lyase"/>
    <property type="match status" value="1"/>
</dbReference>
<reference evidence="5 6" key="1">
    <citation type="submission" date="2018-05" db="EMBL/GenBank/DDBJ databases">
        <title>The draft genome of strain NS-104.</title>
        <authorList>
            <person name="Hang P."/>
            <person name="Jiang J."/>
        </authorList>
    </citation>
    <scope>NUCLEOTIDE SEQUENCE [LARGE SCALE GENOMIC DNA]</scope>
    <source>
        <strain evidence="5 6">NS-104</strain>
    </source>
</reference>
<dbReference type="GO" id="GO:0000256">
    <property type="term" value="P:allantoin catabolic process"/>
    <property type="evidence" value="ECO:0007669"/>
    <property type="project" value="InterPro"/>
</dbReference>
<evidence type="ECO:0000256" key="2">
    <source>
        <dbReference type="ARBA" id="ARBA00022631"/>
    </source>
</evidence>
<proteinExistence type="predicted"/>
<evidence type="ECO:0000256" key="3">
    <source>
        <dbReference type="ARBA" id="ARBA00023239"/>
    </source>
</evidence>
<dbReference type="OrthoDB" id="9804602at2"/>
<dbReference type="GO" id="GO:0004848">
    <property type="term" value="F:ureidoglycolate hydrolase activity"/>
    <property type="evidence" value="ECO:0007669"/>
    <property type="project" value="InterPro"/>
</dbReference>
<comment type="subunit">
    <text evidence="1">Homodimer.</text>
</comment>
<comment type="caution">
    <text evidence="5">The sequence shown here is derived from an EMBL/GenBank/DDBJ whole genome shotgun (WGS) entry which is preliminary data.</text>
</comment>